<organism evidence="2 3">
    <name type="scientific">Embleya hyalina</name>
    <dbReference type="NCBI Taxonomy" id="516124"/>
    <lineage>
        <taxon>Bacteria</taxon>
        <taxon>Bacillati</taxon>
        <taxon>Actinomycetota</taxon>
        <taxon>Actinomycetes</taxon>
        <taxon>Kitasatosporales</taxon>
        <taxon>Streptomycetaceae</taxon>
        <taxon>Embleya</taxon>
    </lineage>
</organism>
<comment type="caution">
    <text evidence="2">The sequence shown here is derived from an EMBL/GenBank/DDBJ whole genome shotgun (WGS) entry which is preliminary data.</text>
</comment>
<dbReference type="Proteomes" id="UP000286931">
    <property type="component" value="Unassembled WGS sequence"/>
</dbReference>
<sequence length="89" mass="9235">MFRTPLTAAPLGRPAADTFSALDARTAGGPTPLVTAGAAEIAASAANAVKVARPILSPRPRLRPARHVGVPQTLRNGRRTATPSGYRPR</sequence>
<evidence type="ECO:0000256" key="1">
    <source>
        <dbReference type="SAM" id="MobiDB-lite"/>
    </source>
</evidence>
<name>A0A401YZA1_9ACTN</name>
<accession>A0A401YZA1</accession>
<reference evidence="2 3" key="1">
    <citation type="submission" date="2018-12" db="EMBL/GenBank/DDBJ databases">
        <title>Draft genome sequence of Embleya hyalina NBRC 13850T.</title>
        <authorList>
            <person name="Komaki H."/>
            <person name="Hosoyama A."/>
            <person name="Kimura A."/>
            <person name="Ichikawa N."/>
            <person name="Tamura T."/>
        </authorList>
    </citation>
    <scope>NUCLEOTIDE SEQUENCE [LARGE SCALE GENOMIC DNA]</scope>
    <source>
        <strain evidence="2 3">NBRC 13850</strain>
    </source>
</reference>
<keyword evidence="3" id="KW-1185">Reference proteome</keyword>
<feature type="region of interest" description="Disordered" evidence="1">
    <location>
        <begin position="60"/>
        <end position="89"/>
    </location>
</feature>
<gene>
    <name evidence="2" type="ORF">EHYA_07670</name>
</gene>
<dbReference type="EMBL" id="BIFH01000035">
    <property type="protein sequence ID" value="GCD99946.1"/>
    <property type="molecule type" value="Genomic_DNA"/>
</dbReference>
<evidence type="ECO:0000313" key="3">
    <source>
        <dbReference type="Proteomes" id="UP000286931"/>
    </source>
</evidence>
<feature type="compositionally biased region" description="Polar residues" evidence="1">
    <location>
        <begin position="73"/>
        <end position="83"/>
    </location>
</feature>
<evidence type="ECO:0000313" key="2">
    <source>
        <dbReference type="EMBL" id="GCD99946.1"/>
    </source>
</evidence>
<dbReference type="AlphaFoldDB" id="A0A401YZA1"/>
<proteinExistence type="predicted"/>
<protein>
    <submittedName>
        <fullName evidence="2">Uncharacterized protein</fullName>
    </submittedName>
</protein>